<dbReference type="Proteomes" id="UP000644507">
    <property type="component" value="Unassembled WGS sequence"/>
</dbReference>
<dbReference type="AlphaFoldDB" id="A0A918WIY0"/>
<gene>
    <name evidence="2" type="ORF">GCM10007100_15150</name>
</gene>
<evidence type="ECO:0000313" key="2">
    <source>
        <dbReference type="EMBL" id="GHC50079.1"/>
    </source>
</evidence>
<feature type="transmembrane region" description="Helical" evidence="1">
    <location>
        <begin position="37"/>
        <end position="57"/>
    </location>
</feature>
<sequence length="63" mass="6884">MLFGWFFLVVKAAFHVRSSECRDCGAIRRYKTTGSKVALGFVGFVLFLIVLAVVSEINATGAL</sequence>
<dbReference type="EMBL" id="BMXI01000005">
    <property type="protein sequence ID" value="GHC50079.1"/>
    <property type="molecule type" value="Genomic_DNA"/>
</dbReference>
<evidence type="ECO:0000313" key="3">
    <source>
        <dbReference type="Proteomes" id="UP000644507"/>
    </source>
</evidence>
<keyword evidence="1" id="KW-0812">Transmembrane</keyword>
<evidence type="ECO:0000256" key="1">
    <source>
        <dbReference type="SAM" id="Phobius"/>
    </source>
</evidence>
<keyword evidence="1" id="KW-0472">Membrane</keyword>
<keyword evidence="3" id="KW-1185">Reference proteome</keyword>
<protein>
    <submittedName>
        <fullName evidence="2">Uncharacterized protein</fullName>
    </submittedName>
</protein>
<reference evidence="2" key="2">
    <citation type="submission" date="2020-09" db="EMBL/GenBank/DDBJ databases">
        <authorList>
            <person name="Sun Q."/>
            <person name="Kim S."/>
        </authorList>
    </citation>
    <scope>NUCLEOTIDE SEQUENCE</scope>
    <source>
        <strain evidence="2">KCTC 12988</strain>
    </source>
</reference>
<organism evidence="2 3">
    <name type="scientific">Roseibacillus persicicus</name>
    <dbReference type="NCBI Taxonomy" id="454148"/>
    <lineage>
        <taxon>Bacteria</taxon>
        <taxon>Pseudomonadati</taxon>
        <taxon>Verrucomicrobiota</taxon>
        <taxon>Verrucomicrobiia</taxon>
        <taxon>Verrucomicrobiales</taxon>
        <taxon>Verrucomicrobiaceae</taxon>
        <taxon>Roseibacillus</taxon>
    </lineage>
</organism>
<accession>A0A918WIY0</accession>
<keyword evidence="1" id="KW-1133">Transmembrane helix</keyword>
<proteinExistence type="predicted"/>
<comment type="caution">
    <text evidence="2">The sequence shown here is derived from an EMBL/GenBank/DDBJ whole genome shotgun (WGS) entry which is preliminary data.</text>
</comment>
<name>A0A918WIY0_9BACT</name>
<reference evidence="2" key="1">
    <citation type="journal article" date="2014" name="Int. J. Syst. Evol. Microbiol.">
        <title>Complete genome sequence of Corynebacterium casei LMG S-19264T (=DSM 44701T), isolated from a smear-ripened cheese.</title>
        <authorList>
            <consortium name="US DOE Joint Genome Institute (JGI-PGF)"/>
            <person name="Walter F."/>
            <person name="Albersmeier A."/>
            <person name="Kalinowski J."/>
            <person name="Ruckert C."/>
        </authorList>
    </citation>
    <scope>NUCLEOTIDE SEQUENCE</scope>
    <source>
        <strain evidence="2">KCTC 12988</strain>
    </source>
</reference>